<comment type="function">
    <text evidence="1">Required for efficient biogenesis of the 60S ribosomal subunit.</text>
</comment>
<keyword evidence="11" id="KW-1185">Reference proteome</keyword>
<dbReference type="PANTHER" id="PTHR28127">
    <property type="entry name" value="RIBOSOME ASSEMBLY PROTEIN 3"/>
    <property type="match status" value="1"/>
</dbReference>
<comment type="similarity">
    <text evidence="3">Belongs to the RSA3 family.</text>
</comment>
<evidence type="ECO:0000256" key="7">
    <source>
        <dbReference type="ARBA" id="ARBA00023274"/>
    </source>
</evidence>
<protein>
    <recommendedName>
        <fullName evidence="4">Ribosome assembly protein 3</fullName>
    </recommendedName>
</protein>
<evidence type="ECO:0000259" key="9">
    <source>
        <dbReference type="Pfam" id="PF14615"/>
    </source>
</evidence>
<dbReference type="STRING" id="1069680.M7PDL7"/>
<keyword evidence="7" id="KW-0687">Ribonucleoprotein</keyword>
<evidence type="ECO:0000256" key="5">
    <source>
        <dbReference type="ARBA" id="ARBA00022517"/>
    </source>
</evidence>
<comment type="subcellular location">
    <subcellularLocation>
        <location evidence="2">Nucleus</location>
        <location evidence="2">Nucleolus</location>
    </subcellularLocation>
</comment>
<evidence type="ECO:0000256" key="4">
    <source>
        <dbReference type="ARBA" id="ARBA00015339"/>
    </source>
</evidence>
<name>M7PDL7_PNEMU</name>
<dbReference type="VEuPathDB" id="FungiDB:PNEG_03039"/>
<dbReference type="GO" id="GO:0000027">
    <property type="term" value="P:ribosomal large subunit assembly"/>
    <property type="evidence" value="ECO:0007669"/>
    <property type="project" value="TreeGrafter"/>
</dbReference>
<evidence type="ECO:0000256" key="8">
    <source>
        <dbReference type="SAM" id="MobiDB-lite"/>
    </source>
</evidence>
<evidence type="ECO:0000313" key="10">
    <source>
        <dbReference type="EMBL" id="EMR08559.1"/>
    </source>
</evidence>
<dbReference type="GO" id="GO:0030687">
    <property type="term" value="C:preribosome, large subunit precursor"/>
    <property type="evidence" value="ECO:0007669"/>
    <property type="project" value="TreeGrafter"/>
</dbReference>
<proteinExistence type="inferred from homology"/>
<feature type="domain" description="Ribosome-assembly protein 3 C-terminal" evidence="9">
    <location>
        <begin position="63"/>
        <end position="108"/>
    </location>
</feature>
<evidence type="ECO:0000256" key="3">
    <source>
        <dbReference type="ARBA" id="ARBA00006256"/>
    </source>
</evidence>
<dbReference type="OrthoDB" id="69550at2759"/>
<dbReference type="GO" id="GO:0005730">
    <property type="term" value="C:nucleolus"/>
    <property type="evidence" value="ECO:0007669"/>
    <property type="project" value="UniProtKB-SubCell"/>
</dbReference>
<dbReference type="EMBL" id="AFWA02000015">
    <property type="protein sequence ID" value="EMR08559.1"/>
    <property type="molecule type" value="Genomic_DNA"/>
</dbReference>
<organism evidence="10 11">
    <name type="scientific">Pneumocystis murina (strain B123)</name>
    <name type="common">Mouse pneumocystis pneumonia agent</name>
    <name type="synonym">Pneumocystis carinii f. sp. muris</name>
    <dbReference type="NCBI Taxonomy" id="1069680"/>
    <lineage>
        <taxon>Eukaryota</taxon>
        <taxon>Fungi</taxon>
        <taxon>Dikarya</taxon>
        <taxon>Ascomycota</taxon>
        <taxon>Taphrinomycotina</taxon>
        <taxon>Pneumocystomycetes</taxon>
        <taxon>Pneumocystaceae</taxon>
        <taxon>Pneumocystis</taxon>
    </lineage>
</organism>
<gene>
    <name evidence="10" type="ORF">PNEG_03039</name>
</gene>
<dbReference type="RefSeq" id="XP_007875091.1">
    <property type="nucleotide sequence ID" value="XM_007876900.1"/>
</dbReference>
<dbReference type="Pfam" id="PF14615">
    <property type="entry name" value="Rsa3"/>
    <property type="match status" value="1"/>
</dbReference>
<accession>M7PDL7</accession>
<comment type="caution">
    <text evidence="10">The sequence shown here is derived from an EMBL/GenBank/DDBJ whole genome shotgun (WGS) entry which is preliminary data.</text>
</comment>
<feature type="region of interest" description="Disordered" evidence="8">
    <location>
        <begin position="115"/>
        <end position="135"/>
    </location>
</feature>
<keyword evidence="5" id="KW-0690">Ribosome biogenesis</keyword>
<evidence type="ECO:0000313" key="11">
    <source>
        <dbReference type="Proteomes" id="UP000011958"/>
    </source>
</evidence>
<dbReference type="PANTHER" id="PTHR28127:SF1">
    <property type="entry name" value="RIBOSOME ASSEMBLY PROTEIN 3"/>
    <property type="match status" value="1"/>
</dbReference>
<reference evidence="11" key="1">
    <citation type="journal article" date="2016" name="Nat. Commun.">
        <title>Genome analysis of three Pneumocystis species reveals adaptation mechanisms to life exclusively in mammalian hosts.</title>
        <authorList>
            <person name="Ma L."/>
            <person name="Chen Z."/>
            <person name="Huang D.W."/>
            <person name="Kutty G."/>
            <person name="Ishihara M."/>
            <person name="Wang H."/>
            <person name="Abouelleil A."/>
            <person name="Bishop L."/>
            <person name="Davey E."/>
            <person name="Deng R."/>
            <person name="Deng X."/>
            <person name="Fan L."/>
            <person name="Fantoni G."/>
            <person name="Fitzgerald M."/>
            <person name="Gogineni E."/>
            <person name="Goldberg J.M."/>
            <person name="Handley G."/>
            <person name="Hu X."/>
            <person name="Huber C."/>
            <person name="Jiao X."/>
            <person name="Jones K."/>
            <person name="Levin J.Z."/>
            <person name="Liu Y."/>
            <person name="Macdonald P."/>
            <person name="Melnikov A."/>
            <person name="Raley C."/>
            <person name="Sassi M."/>
            <person name="Sherman B.T."/>
            <person name="Song X."/>
            <person name="Sykes S."/>
            <person name="Tran B."/>
            <person name="Walsh L."/>
            <person name="Xia Y."/>
            <person name="Yang J."/>
            <person name="Young S."/>
            <person name="Zeng Q."/>
            <person name="Zheng X."/>
            <person name="Stephens R."/>
            <person name="Nusbaum C."/>
            <person name="Birren B.W."/>
            <person name="Azadi P."/>
            <person name="Lempicki R.A."/>
            <person name="Cuomo C.A."/>
            <person name="Kovacs J.A."/>
        </authorList>
    </citation>
    <scope>NUCLEOTIDE SEQUENCE [LARGE SCALE GENOMIC DNA]</scope>
    <source>
        <strain evidence="11">B123</strain>
    </source>
</reference>
<dbReference type="AlphaFoldDB" id="M7PDL7"/>
<keyword evidence="6" id="KW-0539">Nucleus</keyword>
<evidence type="ECO:0000256" key="2">
    <source>
        <dbReference type="ARBA" id="ARBA00004604"/>
    </source>
</evidence>
<dbReference type="InterPro" id="IPR028217">
    <property type="entry name" value="Rsa3_C"/>
</dbReference>
<dbReference type="GeneID" id="19896726"/>
<dbReference type="Proteomes" id="UP000011958">
    <property type="component" value="Unassembled WGS sequence"/>
</dbReference>
<dbReference type="InterPro" id="IPR051898">
    <property type="entry name" value="Ribosome_Assembly_3"/>
</dbReference>
<dbReference type="HOGENOM" id="CLU_1886618_0_0_1"/>
<sequence length="135" mass="16027">MEKKRKKIIEDNNDILPPYISEFKDVLTSMPDERKILSYEKNNLQQTNGTTENDSLDTSYDLFEQHYMDVVAREFEDELDQLRRDPSFNPKEMPLLVSALKKGVNIFSQEEKKKVMESLMRKDEDESKDNPRYDL</sequence>
<evidence type="ECO:0000256" key="1">
    <source>
        <dbReference type="ARBA" id="ARBA00003035"/>
    </source>
</evidence>
<evidence type="ECO:0000256" key="6">
    <source>
        <dbReference type="ARBA" id="ARBA00023242"/>
    </source>
</evidence>